<protein>
    <submittedName>
        <fullName evidence="6">Transglycosylase family protein</fullName>
    </submittedName>
</protein>
<dbReference type="InterPro" id="IPR011098">
    <property type="entry name" value="G5_dom"/>
</dbReference>
<evidence type="ECO:0000256" key="4">
    <source>
        <dbReference type="SAM" id="MobiDB-lite"/>
    </source>
</evidence>
<dbReference type="Proteomes" id="UP000886842">
    <property type="component" value="Unassembled WGS sequence"/>
</dbReference>
<comment type="similarity">
    <text evidence="1">Belongs to the transglycosylase family. Rpf subfamily.</text>
</comment>
<name>A0A9D1H0W4_9ACTN</name>
<dbReference type="AlphaFoldDB" id="A0A9D1H0W4"/>
<evidence type="ECO:0000256" key="2">
    <source>
        <dbReference type="ARBA" id="ARBA00022729"/>
    </source>
</evidence>
<reference evidence="6" key="2">
    <citation type="journal article" date="2021" name="PeerJ">
        <title>Extensive microbial diversity within the chicken gut microbiome revealed by metagenomics and culture.</title>
        <authorList>
            <person name="Gilroy R."/>
            <person name="Ravi A."/>
            <person name="Getino M."/>
            <person name="Pursley I."/>
            <person name="Horton D.L."/>
            <person name="Alikhan N.F."/>
            <person name="Baker D."/>
            <person name="Gharbi K."/>
            <person name="Hall N."/>
            <person name="Watson M."/>
            <person name="Adriaenssens E.M."/>
            <person name="Foster-Nyarko E."/>
            <person name="Jarju S."/>
            <person name="Secka A."/>
            <person name="Antonio M."/>
            <person name="Oren A."/>
            <person name="Chaudhuri R.R."/>
            <person name="La Ragione R."/>
            <person name="Hildebrand F."/>
            <person name="Pallen M.J."/>
        </authorList>
    </citation>
    <scope>NUCLEOTIDE SEQUENCE</scope>
    <source>
        <strain evidence="6">ChiGjej1B1-24693</strain>
    </source>
</reference>
<dbReference type="InterPro" id="IPR010618">
    <property type="entry name" value="RPF"/>
</dbReference>
<evidence type="ECO:0000313" key="6">
    <source>
        <dbReference type="EMBL" id="HIT76045.1"/>
    </source>
</evidence>
<dbReference type="Pfam" id="PF06737">
    <property type="entry name" value="Transglycosylas"/>
    <property type="match status" value="1"/>
</dbReference>
<evidence type="ECO:0000259" key="5">
    <source>
        <dbReference type="PROSITE" id="PS51109"/>
    </source>
</evidence>
<evidence type="ECO:0000256" key="1">
    <source>
        <dbReference type="ARBA" id="ARBA00010830"/>
    </source>
</evidence>
<keyword evidence="3" id="KW-0378">Hydrolase</keyword>
<dbReference type="CDD" id="cd13925">
    <property type="entry name" value="RPF"/>
    <property type="match status" value="1"/>
</dbReference>
<organism evidence="6 7">
    <name type="scientific">Candidatus Avipropionibacterium avicola</name>
    <dbReference type="NCBI Taxonomy" id="2840701"/>
    <lineage>
        <taxon>Bacteria</taxon>
        <taxon>Bacillati</taxon>
        <taxon>Actinomycetota</taxon>
        <taxon>Actinomycetes</taxon>
        <taxon>Propionibacteriales</taxon>
        <taxon>Propionibacteriaceae</taxon>
        <taxon>Propionibacteriaceae incertae sedis</taxon>
        <taxon>Candidatus Avipropionibacterium</taxon>
    </lineage>
</organism>
<dbReference type="InterPro" id="IPR007137">
    <property type="entry name" value="DUF348"/>
</dbReference>
<keyword evidence="2" id="KW-0732">Signal</keyword>
<feature type="compositionally biased region" description="Gly residues" evidence="4">
    <location>
        <begin position="282"/>
        <end position="291"/>
    </location>
</feature>
<feature type="domain" description="G5" evidence="5">
    <location>
        <begin position="192"/>
        <end position="272"/>
    </location>
</feature>
<dbReference type="SMART" id="SM01208">
    <property type="entry name" value="G5"/>
    <property type="match status" value="1"/>
</dbReference>
<feature type="compositionally biased region" description="Gly residues" evidence="4">
    <location>
        <begin position="298"/>
        <end position="309"/>
    </location>
</feature>
<feature type="region of interest" description="Disordered" evidence="4">
    <location>
        <begin position="267"/>
        <end position="319"/>
    </location>
</feature>
<dbReference type="PROSITE" id="PS51109">
    <property type="entry name" value="G5"/>
    <property type="match status" value="1"/>
</dbReference>
<dbReference type="Pfam" id="PF07501">
    <property type="entry name" value="G5"/>
    <property type="match status" value="1"/>
</dbReference>
<dbReference type="GO" id="GO:0016787">
    <property type="term" value="F:hydrolase activity"/>
    <property type="evidence" value="ECO:0007669"/>
    <property type="project" value="UniProtKB-KW"/>
</dbReference>
<dbReference type="Gene3D" id="2.20.230.10">
    <property type="entry name" value="Resuscitation-promoting factor rpfb"/>
    <property type="match status" value="1"/>
</dbReference>
<evidence type="ECO:0000313" key="7">
    <source>
        <dbReference type="Proteomes" id="UP000886842"/>
    </source>
</evidence>
<dbReference type="InterPro" id="IPR023346">
    <property type="entry name" value="Lysozyme-like_dom_sf"/>
</dbReference>
<sequence length="399" mass="41721">MAIAGGTAVVLAGGGLAWGTFGNTKDVTLSIDGVEQQLETRSGTVEDVLSAEGIEIGEHDIVAPSIESPVADGTRIAVQYGREVTFTVDGVERTLWTTARSVDELLASLGLKAEGADLSTSRGAPIGREGLDLQLDTLKKVTVIIQGKPVTIKTTGNTVDDALKKAKVKPDDNDKLSVGRDGLLVNGMKITYVQVDVKTETQTKSISHETKKVETKDLVKGQTRVKTAGVDGERTLKYRVRYEDGKQVSKKLSSDKVTKQPVTEIVEVGTAEPPSTDNNNGGSSGNNGGGNNNDSGGKSDGGSSGGGNTGKDAPSVNDGSVWDRLAQCESGGNWSINTGNGFYGGLQFTAQTWKAFGGGAYAPLAHQATREQQIAIAKKVQASQGWGAWPACTSKLGIR</sequence>
<evidence type="ECO:0000256" key="3">
    <source>
        <dbReference type="ARBA" id="ARBA00022801"/>
    </source>
</evidence>
<comment type="caution">
    <text evidence="6">The sequence shown here is derived from an EMBL/GenBank/DDBJ whole genome shotgun (WGS) entry which is preliminary data.</text>
</comment>
<dbReference type="Gene3D" id="1.10.530.10">
    <property type="match status" value="1"/>
</dbReference>
<reference evidence="6" key="1">
    <citation type="submission" date="2020-10" db="EMBL/GenBank/DDBJ databases">
        <authorList>
            <person name="Gilroy R."/>
        </authorList>
    </citation>
    <scope>NUCLEOTIDE SEQUENCE</scope>
    <source>
        <strain evidence="6">ChiGjej1B1-24693</strain>
    </source>
</reference>
<dbReference type="EMBL" id="DVLP01000316">
    <property type="protein sequence ID" value="HIT76045.1"/>
    <property type="molecule type" value="Genomic_DNA"/>
</dbReference>
<proteinExistence type="inferred from homology"/>
<accession>A0A9D1H0W4</accession>
<gene>
    <name evidence="6" type="ORF">IAA98_10700</name>
</gene>
<dbReference type="SUPFAM" id="SSF53955">
    <property type="entry name" value="Lysozyme-like"/>
    <property type="match status" value="1"/>
</dbReference>
<dbReference type="Pfam" id="PF03990">
    <property type="entry name" value="DUF348"/>
    <property type="match status" value="3"/>
</dbReference>